<dbReference type="EMBL" id="UOGA01000171">
    <property type="protein sequence ID" value="VAX20207.1"/>
    <property type="molecule type" value="Genomic_DNA"/>
</dbReference>
<dbReference type="AlphaFoldDB" id="A0A3B1CU48"/>
<sequence length="88" mass="10144">MNEKFTGTDRVVFRSLKNGIKMVTGQSNKAVYGDGESKTLTYEKDRSQFMLVLQSDIAGRDTRWTTDSGFTEFEEYVESVKKRMVDEE</sequence>
<reference evidence="1" key="1">
    <citation type="submission" date="2018-06" db="EMBL/GenBank/DDBJ databases">
        <authorList>
            <person name="Zhirakovskaya E."/>
        </authorList>
    </citation>
    <scope>NUCLEOTIDE SEQUENCE</scope>
</reference>
<name>A0A3B1CU48_9ZZZZ</name>
<protein>
    <submittedName>
        <fullName evidence="1">Uncharacterized protein</fullName>
    </submittedName>
</protein>
<gene>
    <name evidence="1" type="ORF">MNBD_NITROSPINAE04-1747</name>
</gene>
<accession>A0A3B1CU48</accession>
<proteinExistence type="predicted"/>
<evidence type="ECO:0000313" key="1">
    <source>
        <dbReference type="EMBL" id="VAX20207.1"/>
    </source>
</evidence>
<organism evidence="1">
    <name type="scientific">hydrothermal vent metagenome</name>
    <dbReference type="NCBI Taxonomy" id="652676"/>
    <lineage>
        <taxon>unclassified sequences</taxon>
        <taxon>metagenomes</taxon>
        <taxon>ecological metagenomes</taxon>
    </lineage>
</organism>